<evidence type="ECO:0000313" key="2">
    <source>
        <dbReference type="EMBL" id="SMQ85571.1"/>
    </source>
</evidence>
<dbReference type="InterPro" id="IPR022584">
    <property type="entry name" value="DUF2937"/>
</dbReference>
<dbReference type="Pfam" id="PF11157">
    <property type="entry name" value="DUF2937"/>
    <property type="match status" value="1"/>
</dbReference>
<keyword evidence="3" id="KW-1185">Reference proteome</keyword>
<reference evidence="3" key="1">
    <citation type="submission" date="2017-04" db="EMBL/GenBank/DDBJ databases">
        <authorList>
            <person name="Varghese N."/>
            <person name="Submissions S."/>
        </authorList>
    </citation>
    <scope>NUCLEOTIDE SEQUENCE [LARGE SCALE GENOMIC DNA]</scope>
</reference>
<dbReference type="Proteomes" id="UP000194474">
    <property type="component" value="Unassembled WGS sequence"/>
</dbReference>
<keyword evidence="1" id="KW-0812">Transmembrane</keyword>
<proteinExistence type="predicted"/>
<evidence type="ECO:0000313" key="3">
    <source>
        <dbReference type="Proteomes" id="UP000194474"/>
    </source>
</evidence>
<evidence type="ECO:0008006" key="4">
    <source>
        <dbReference type="Google" id="ProtNLM"/>
    </source>
</evidence>
<dbReference type="EMBL" id="FXWK01000002">
    <property type="protein sequence ID" value="SMQ85571.1"/>
    <property type="molecule type" value="Genomic_DNA"/>
</dbReference>
<name>A0A1Y6G5X1_9HYPH</name>
<keyword evidence="1" id="KW-0472">Membrane</keyword>
<evidence type="ECO:0000256" key="1">
    <source>
        <dbReference type="SAM" id="Phobius"/>
    </source>
</evidence>
<protein>
    <recommendedName>
        <fullName evidence="4">DUF2937 family protein</fullName>
    </recommendedName>
</protein>
<sequence>MLRRLIASTGGIALALVLSQFPEYAQQYTQRLGGAVDELRVITEDFDRAAEAGGLDRQQALARYSVSNDDFLAGRGTSMVATFQRYEQLNTTLAEIQGAGPVQRFQSLPAYLDSDIGRRTLENYKPAVPVTVEGILYAGAGFIMGYLVLSALVRVCALPFRRGRGRSRIRVTRA</sequence>
<gene>
    <name evidence="2" type="ORF">SAMN06295905_2858</name>
</gene>
<feature type="transmembrane region" description="Helical" evidence="1">
    <location>
        <begin position="135"/>
        <end position="160"/>
    </location>
</feature>
<keyword evidence="1" id="KW-1133">Transmembrane helix</keyword>
<dbReference type="AlphaFoldDB" id="A0A1Y6G5X1"/>
<organism evidence="2 3">
    <name type="scientific">Devosia lucknowensis</name>
    <dbReference type="NCBI Taxonomy" id="1096929"/>
    <lineage>
        <taxon>Bacteria</taxon>
        <taxon>Pseudomonadati</taxon>
        <taxon>Pseudomonadota</taxon>
        <taxon>Alphaproteobacteria</taxon>
        <taxon>Hyphomicrobiales</taxon>
        <taxon>Devosiaceae</taxon>
        <taxon>Devosia</taxon>
    </lineage>
</organism>
<accession>A0A1Y6G5X1</accession>